<dbReference type="PANTHER" id="PTHR18934:SF213">
    <property type="entry name" value="3'-5' RNA HELICASE YTHDC2"/>
    <property type="match status" value="1"/>
</dbReference>
<dbReference type="SMART" id="SM00847">
    <property type="entry name" value="HA2"/>
    <property type="match status" value="1"/>
</dbReference>
<feature type="compositionally biased region" description="Basic and acidic residues" evidence="3">
    <location>
        <begin position="1319"/>
        <end position="1329"/>
    </location>
</feature>
<name>A0AAF3F321_9BILA</name>
<feature type="compositionally biased region" description="Acidic residues" evidence="3">
    <location>
        <begin position="492"/>
        <end position="505"/>
    </location>
</feature>
<evidence type="ECO:0008006" key="9">
    <source>
        <dbReference type="Google" id="ProtNLM"/>
    </source>
</evidence>
<dbReference type="PROSITE" id="PS51061">
    <property type="entry name" value="R3H"/>
    <property type="match status" value="1"/>
</dbReference>
<feature type="compositionally biased region" description="Low complexity" evidence="3">
    <location>
        <begin position="1332"/>
        <end position="1343"/>
    </location>
</feature>
<evidence type="ECO:0000256" key="2">
    <source>
        <dbReference type="ARBA" id="ARBA00022840"/>
    </source>
</evidence>
<dbReference type="InterPro" id="IPR007502">
    <property type="entry name" value="Helicase-assoc_dom"/>
</dbReference>
<dbReference type="InterPro" id="IPR011709">
    <property type="entry name" value="DEAD-box_helicase_OB_fold"/>
</dbReference>
<dbReference type="InterPro" id="IPR001374">
    <property type="entry name" value="R3H_dom"/>
</dbReference>
<evidence type="ECO:0000313" key="7">
    <source>
        <dbReference type="Proteomes" id="UP000887575"/>
    </source>
</evidence>
<feature type="domain" description="R3H" evidence="4">
    <location>
        <begin position="38"/>
        <end position="100"/>
    </location>
</feature>
<dbReference type="Pfam" id="PF07717">
    <property type="entry name" value="OB_NTP_bind"/>
    <property type="match status" value="1"/>
</dbReference>
<dbReference type="InterPro" id="IPR036867">
    <property type="entry name" value="R3H_dom_sf"/>
</dbReference>
<dbReference type="PROSITE" id="PS51194">
    <property type="entry name" value="HELICASE_CTER"/>
    <property type="match status" value="1"/>
</dbReference>
<keyword evidence="2" id="KW-0067">ATP-binding</keyword>
<feature type="compositionally biased region" description="Polar residues" evidence="3">
    <location>
        <begin position="1517"/>
        <end position="1541"/>
    </location>
</feature>
<feature type="compositionally biased region" description="Low complexity" evidence="3">
    <location>
        <begin position="1305"/>
        <end position="1316"/>
    </location>
</feature>
<dbReference type="Pfam" id="PF00270">
    <property type="entry name" value="DEAD"/>
    <property type="match status" value="1"/>
</dbReference>
<feature type="compositionally biased region" description="Polar residues" evidence="3">
    <location>
        <begin position="1"/>
        <end position="10"/>
    </location>
</feature>
<protein>
    <recommendedName>
        <fullName evidence="9">RNA helicase</fullName>
    </recommendedName>
</protein>
<feature type="compositionally biased region" description="Polar residues" evidence="3">
    <location>
        <begin position="475"/>
        <end position="487"/>
    </location>
</feature>
<dbReference type="PANTHER" id="PTHR18934">
    <property type="entry name" value="ATP-DEPENDENT RNA HELICASE"/>
    <property type="match status" value="1"/>
</dbReference>
<dbReference type="CDD" id="cd17917">
    <property type="entry name" value="DEXHc_RHA-like"/>
    <property type="match status" value="1"/>
</dbReference>
<feature type="region of interest" description="Disordered" evidence="3">
    <location>
        <begin position="1299"/>
        <end position="1416"/>
    </location>
</feature>
<evidence type="ECO:0000256" key="3">
    <source>
        <dbReference type="SAM" id="MobiDB-lite"/>
    </source>
</evidence>
<feature type="compositionally biased region" description="Basic and acidic residues" evidence="3">
    <location>
        <begin position="1683"/>
        <end position="1694"/>
    </location>
</feature>
<dbReference type="Gene3D" id="1.20.120.1080">
    <property type="match status" value="1"/>
</dbReference>
<sequence length="1694" mass="194906">MSFSRGNRPTNVGRRRNGEERNGFNNPQYGPGTQLIDERWEQEVKNKLDEFARNDVPELRFPPMESHLRKRIHELARRRNLQSKSVGLEGYRQCVITRRRSTNLLTTSTAQETQTLELTDEQADVIERFIQKSPIRTEEIEEHIKTADGDAGHHFERDSQHDARPQVPPICDPTQQMIAFRDSLPVMKYRTDILDAITNNNVTIVTGGTGCGKTTQVPQFLLEESTYMRKPIRIICTQPRRLPAIAVAERVAAERNERVGDTVGYHIRLEQKTSENTVLTYCTSGVLLRMLSQKSEWCGATHVILDEVHERERNTDYLLIALREALKRNFHLKVILMSATLEGNLNLFLDYFKGFKTHHTNVPSRLFTVQKFHLGEVLALTSYTPPQSAFNGGTWGDAAHQSDTFPTVGEFPGAPLKNYQLNRGMHSVQTAPTLHPNSSYSAPDLQNEAFASLAQQLATLSSSEAQQQEHRQDSHYGQSTQTASAANQEPMADVEDLPASDDEEQKEQSPAHAEGNAIYNDYHPQTSMSNQGYGGEYNQPPPQPPWHHQHSVPDFNQIHGGYNQQGSQQYHQQQYQQQQHPHFYLGGSTTYGGENYQYGQGGYPQGNDNYGNGDDQQYAAQMSRGNYEMDNCRRRLGASMFAQKYPTFQEGAINELDTLIKTRRFEENELVNTYLKCGGSICLDNIDADLCYHLIRYLVDSPIDGAILVFLPGFDDINALRMKLETLNTLPPHQRFNNRLVVYALHSQLQSFEQHKVFDRTPKFCRKIILSTNIAEASLTIDDVVFVVDCGKVKEKTYDHDSRISQLKVQWIAKSNAEQRSGRAGRCRPGFCFRLYSQRDYDVLQTTQMAEMQRVAIHEVVLHAKMFAADQTVRDFISKAPEPPRQDTLEYSIQFLQQLGALYANEEEPETTTSAIGATLRGGFYNKKPPPEPSLTSLGRLIAILPLEPQLARLLLFGVALKCVDPIMNLVAMLSHSNDPFIMIPTDQSENREQLNRVKMDYSRRDLSDHLMLIRTMNEYLSMKGQSGSHPQRWCQNKFLRASAMKMISGIRLQLYRELIRCGIMKKNVDEAELNWNSDSWPMIRAAIVAGCYPGIGFVKLGNKLKKIRTSTEPNAQLHASSVVRRQLMHGRPNDPYKKFDGGSTAEPHIEFVIFQELQKIESQLTLKTATVVPPLVMLIFSGAIRLKKSTLDTFRICSIDDDEIPEEVEEESMFSRFPTLSILELDEWFAVRGRFTDLRTLLKLRFRVMDYFLRVMETPAILYTSQFDALLETLRVCLESDHMKHSFNRVIDLPTWEKPDRKNVPSMVPNVPNMVQRTDSEHTYKTAREVSSASQTTTSSSSWKNHNRDKWRHNPDRGGEERSNLIERASNHQRPNQYEVREPRRVEEDNKYYDSRGYQPEPVYQQEEQCERDYQQEQHEYPDYYPEHQEYSNAQYQGSSKRQERDGRYDGNYSRNNYNQQQDRRGKPRPPPPLPKAKSDDVRQQQRSGDYQPPRRDESRRETTQNDYYPKRQNRNRASGSNNGKYYASSSNENQHCQQPRRQESYEDDEVTPEDPPQRESMYDERWKQINKYDNCYPASSPISQKARDEEVLSGFDDPFAPNQRADDFEDDAYTPKHQNVQQNQGGRGGGERKETRQFRVVENSKFRGKIHSDRDRDHRGSGPRRRGGNNQRGGGGSGRYNNKERDRCRNNE</sequence>
<dbReference type="SMART" id="SM00393">
    <property type="entry name" value="R3H"/>
    <property type="match status" value="1"/>
</dbReference>
<feature type="domain" description="Helicase ATP-binding" evidence="5">
    <location>
        <begin position="194"/>
        <end position="359"/>
    </location>
</feature>
<feature type="compositionally biased region" description="Basic and acidic residues" evidence="3">
    <location>
        <begin position="1494"/>
        <end position="1505"/>
    </location>
</feature>
<dbReference type="WBParaSite" id="MBELARI_LOCUS20103">
    <property type="protein sequence ID" value="MBELARI_LOCUS20103"/>
    <property type="gene ID" value="MBELARI_LOCUS20103"/>
</dbReference>
<feature type="region of interest" description="Disordered" evidence="3">
    <location>
        <begin position="1435"/>
        <end position="1694"/>
    </location>
</feature>
<dbReference type="Gene3D" id="3.40.50.300">
    <property type="entry name" value="P-loop containing nucleotide triphosphate hydrolases"/>
    <property type="match status" value="2"/>
</dbReference>
<dbReference type="InterPro" id="IPR014001">
    <property type="entry name" value="Helicase_ATP-bd"/>
</dbReference>
<feature type="compositionally biased region" description="Basic and acidic residues" evidence="3">
    <location>
        <begin position="1347"/>
        <end position="1366"/>
    </location>
</feature>
<feature type="compositionally biased region" description="Basic and acidic residues" evidence="3">
    <location>
        <begin position="1380"/>
        <end position="1395"/>
    </location>
</feature>
<dbReference type="GO" id="GO:0003723">
    <property type="term" value="F:RNA binding"/>
    <property type="evidence" value="ECO:0007669"/>
    <property type="project" value="TreeGrafter"/>
</dbReference>
<dbReference type="SMART" id="SM00490">
    <property type="entry name" value="HELICc"/>
    <property type="match status" value="1"/>
</dbReference>
<evidence type="ECO:0000256" key="1">
    <source>
        <dbReference type="ARBA" id="ARBA00022741"/>
    </source>
</evidence>
<feature type="region of interest" description="Disordered" evidence="3">
    <location>
        <begin position="460"/>
        <end position="579"/>
    </location>
</feature>
<dbReference type="InterPro" id="IPR011545">
    <property type="entry name" value="DEAD/DEAH_box_helicase_dom"/>
</dbReference>
<feature type="compositionally biased region" description="Low complexity" evidence="3">
    <location>
        <begin position="1399"/>
        <end position="1408"/>
    </location>
</feature>
<feature type="compositionally biased region" description="Low complexity" evidence="3">
    <location>
        <begin position="559"/>
        <end position="579"/>
    </location>
</feature>
<evidence type="ECO:0000313" key="8">
    <source>
        <dbReference type="WBParaSite" id="MBELARI_LOCUS20103"/>
    </source>
</evidence>
<evidence type="ECO:0000259" key="5">
    <source>
        <dbReference type="PROSITE" id="PS51192"/>
    </source>
</evidence>
<dbReference type="Proteomes" id="UP000887575">
    <property type="component" value="Unassembled WGS sequence"/>
</dbReference>
<feature type="domain" description="Helicase C-terminal" evidence="6">
    <location>
        <begin position="693"/>
        <end position="868"/>
    </location>
</feature>
<dbReference type="GO" id="GO:0005524">
    <property type="term" value="F:ATP binding"/>
    <property type="evidence" value="ECO:0007669"/>
    <property type="project" value="UniProtKB-KW"/>
</dbReference>
<feature type="compositionally biased region" description="Basic and acidic residues" evidence="3">
    <location>
        <begin position="1631"/>
        <end position="1662"/>
    </location>
</feature>
<dbReference type="GO" id="GO:0004386">
    <property type="term" value="F:helicase activity"/>
    <property type="evidence" value="ECO:0007669"/>
    <property type="project" value="TreeGrafter"/>
</dbReference>
<dbReference type="Pfam" id="PF00271">
    <property type="entry name" value="Helicase_C"/>
    <property type="match status" value="1"/>
</dbReference>
<dbReference type="InterPro" id="IPR027417">
    <property type="entry name" value="P-loop_NTPase"/>
</dbReference>
<organism evidence="7 8">
    <name type="scientific">Mesorhabditis belari</name>
    <dbReference type="NCBI Taxonomy" id="2138241"/>
    <lineage>
        <taxon>Eukaryota</taxon>
        <taxon>Metazoa</taxon>
        <taxon>Ecdysozoa</taxon>
        <taxon>Nematoda</taxon>
        <taxon>Chromadorea</taxon>
        <taxon>Rhabditida</taxon>
        <taxon>Rhabditina</taxon>
        <taxon>Rhabditomorpha</taxon>
        <taxon>Rhabditoidea</taxon>
        <taxon>Rhabditidae</taxon>
        <taxon>Mesorhabditinae</taxon>
        <taxon>Mesorhabditis</taxon>
    </lineage>
</organism>
<dbReference type="CDD" id="cd02325">
    <property type="entry name" value="R3H"/>
    <property type="match status" value="1"/>
</dbReference>
<dbReference type="CDD" id="cd18791">
    <property type="entry name" value="SF2_C_RHA"/>
    <property type="match status" value="1"/>
</dbReference>
<feature type="compositionally biased region" description="Basic and acidic residues" evidence="3">
    <location>
        <begin position="1557"/>
        <end position="1569"/>
    </location>
</feature>
<dbReference type="Pfam" id="PF01424">
    <property type="entry name" value="R3H"/>
    <property type="match status" value="1"/>
</dbReference>
<keyword evidence="7" id="KW-1185">Reference proteome</keyword>
<dbReference type="InterPro" id="IPR001650">
    <property type="entry name" value="Helicase_C-like"/>
</dbReference>
<evidence type="ECO:0000259" key="4">
    <source>
        <dbReference type="PROSITE" id="PS51061"/>
    </source>
</evidence>
<proteinExistence type="predicted"/>
<reference evidence="8" key="1">
    <citation type="submission" date="2024-02" db="UniProtKB">
        <authorList>
            <consortium name="WormBaseParasite"/>
        </authorList>
    </citation>
    <scope>IDENTIFICATION</scope>
</reference>
<accession>A0AAF3F321</accession>
<feature type="region of interest" description="Disordered" evidence="3">
    <location>
        <begin position="1"/>
        <end position="33"/>
    </location>
</feature>
<dbReference type="PROSITE" id="PS51192">
    <property type="entry name" value="HELICASE_ATP_BIND_1"/>
    <property type="match status" value="1"/>
</dbReference>
<dbReference type="SUPFAM" id="SSF52540">
    <property type="entry name" value="P-loop containing nucleoside triphosphate hydrolases"/>
    <property type="match status" value="1"/>
</dbReference>
<dbReference type="Pfam" id="PF21010">
    <property type="entry name" value="HA2_C"/>
    <property type="match status" value="1"/>
</dbReference>
<dbReference type="Gene3D" id="3.30.1370.50">
    <property type="entry name" value="R3H-like domain"/>
    <property type="match status" value="1"/>
</dbReference>
<dbReference type="SUPFAM" id="SSF82708">
    <property type="entry name" value="R3H domain"/>
    <property type="match status" value="1"/>
</dbReference>
<evidence type="ECO:0000259" key="6">
    <source>
        <dbReference type="PROSITE" id="PS51194"/>
    </source>
</evidence>
<dbReference type="SMART" id="SM00487">
    <property type="entry name" value="DEXDc"/>
    <property type="match status" value="1"/>
</dbReference>
<keyword evidence="1" id="KW-0547">Nucleotide-binding</keyword>